<dbReference type="SMART" id="SM01169">
    <property type="entry name" value="DUF1943"/>
    <property type="match status" value="1"/>
</dbReference>
<keyword evidence="6" id="KW-0325">Glycoprotein</keyword>
<feature type="domain" description="Vitellogenin" evidence="10">
    <location>
        <begin position="41"/>
        <end position="646"/>
    </location>
</feature>
<keyword evidence="5" id="KW-0445">Lipid transport</keyword>
<dbReference type="InterPro" id="IPR009454">
    <property type="entry name" value="Lipid_transpt_open_b-sht"/>
</dbReference>
<dbReference type="InterPro" id="IPR001846">
    <property type="entry name" value="VWF_type-D"/>
</dbReference>
<comment type="subcellular location">
    <subcellularLocation>
        <location evidence="1">Secreted</location>
    </subcellularLocation>
</comment>
<dbReference type="InterPro" id="IPR001747">
    <property type="entry name" value="Vitellogenin_N"/>
</dbReference>
<dbReference type="InterPro" id="IPR015816">
    <property type="entry name" value="Vitellinogen_b-sht_N"/>
</dbReference>
<comment type="caution">
    <text evidence="7">Lacks conserved residue(s) required for the propagation of feature annotation.</text>
</comment>
<dbReference type="Pfam" id="PF00094">
    <property type="entry name" value="VWD"/>
    <property type="match status" value="1"/>
</dbReference>
<reference evidence="12 13" key="1">
    <citation type="submission" date="2020-08" db="EMBL/GenBank/DDBJ databases">
        <title>Aphidius gifuensis genome sequencing and assembly.</title>
        <authorList>
            <person name="Du Z."/>
        </authorList>
    </citation>
    <scope>NUCLEOTIDE SEQUENCE [LARGE SCALE GENOMIC DNA]</scope>
    <source>
        <strain evidence="12">YNYX2018</strain>
        <tissue evidence="12">Adults</tissue>
    </source>
</reference>
<feature type="domain" description="VWFD" evidence="11">
    <location>
        <begin position="2814"/>
        <end position="2979"/>
    </location>
</feature>
<proteinExistence type="predicted"/>
<dbReference type="InterPro" id="IPR015819">
    <property type="entry name" value="Lipid_transp_b-sht_shell"/>
</dbReference>
<evidence type="ECO:0000256" key="8">
    <source>
        <dbReference type="SAM" id="Coils"/>
    </source>
</evidence>
<evidence type="ECO:0000313" key="13">
    <source>
        <dbReference type="Proteomes" id="UP000639338"/>
    </source>
</evidence>
<evidence type="ECO:0000313" key="12">
    <source>
        <dbReference type="EMBL" id="KAF7993332.1"/>
    </source>
</evidence>
<dbReference type="InterPro" id="IPR011030">
    <property type="entry name" value="Lipovitellin_superhlx_dom"/>
</dbReference>
<sequence length="3381" mass="375454">MGQPPRLLPAGLFLACLYLLTPVSASQCVVGCHGMRTSKGYEEGHTYTYEYEGTSVTSVSEAQGESNVKVNAIVELAVKADCVHQLKLKTVRVNGAPVSQQDVEKYALQFNYHDGHIDTSVCAESGDSQTSLNIKRAITSLFQSGVIQENGVTTHRETDVFGSCQTDYEFRREGDALTIRKYRNLATCSHRENIRHGLIYAAFDETAGIKSSPIVDSQQKIEQIFKKGILNSAKSTETYNFRLFSHGDAGAKTIVQSTLTFKADKPEANGNAVVTIPKLLIFEAPHPVTDSSAETISNSLKLVKAASGPDSIKDKAAELFGDFIKVLRRSNKKDILSIYGKIKSGAGGFDKNTDKKILLDGLYRTGSGDSAEVIAELIKNNELTKLQILGYYASLALIDHVNLSTVTAVTSLLDQPDVPRIGYLGIGRVIGKYTEQHNADDVPEIKAALEKITAKIGNGKPGNRAQENQVIAATKALKNAKYLDDKTIDNLVNIAKDKTVHDRVRVAAIEALPAKCSMSWKTPLLKVFGDLEEDSEIRIKSYLSLVACSCNTVANEIKKVLDKEKVNQVGTFVTTHLRNLRASVDPNKETAKRILGEIRTTNKFPEDYRKFSFNREFSYDIRALGVGSSAEQNVIYSQKSWIPRSTSLNLTTEIFGRSFNFLEIDTRVENLDRVIEHYFGPKGVLKTKEIKTLLIDSKKSIDDVLDHLKGHVSNREKRSVSQKDLDEFAKTTKPRESEVDEDLDIDLSVKLFGVELVFLDLKDYGKHSDPKLAVDRVYAFLNEILYKAKNFDYTGSKHAHLLDINLVYPTGLGFPLSVGAEANAVTHLRTNGKIDVAAIINNPKNAAIKIGVEPSASIMVAVNVVIDSLGAESGLKVIGRLHTSTGSDLSIKILEGNGIDISFGIPKRKQEIISISSEAIFIDPTGKKIAPKFSNGGKKHSDCFEQFSAILGLTVCGDFAYPYENIESLTNKSYMFPLSAPSKAAISIENNDATSYHFRAFYDKTKDTSRSYEVIFETPNSRNNRRIALKVEATNEPTQKIIKASFDSPIKKAEVELHFENTDKKKTASINIKHDTDEYSGVIGIVANGNKYKPILEYKVPEHVERLTGSKVTKNKSAYSVEGDIAVNDENSGKKYVFENVAVLASDKKLISVDGWVFVSPKELSTDTKLAHNDESVQIRLDGKRTDTGVDIKFGFVPSKQKNIAFKLAILHSKTKDSIENKFIVVHGADLDSKINRFTFHEKLYYEKNENPANKYALLSALKYDSKLTWPVQELDAKFENDISSSKFKTDFDFKYAKFKIGMKVDVKSDVANRNNFEIGLNAYALENKISASAKQQMINQHKRKIEGKLELPGAKYQGDTTINYQVEGPNANIQFDGDFKVNEKAIKLNYGLDVTLEKINSNALVDVVGNKYLELALKIKRGQNPNGNINLNIKELLIITGDFKYQTGKGNAVLSVDLPKIQRKIKGTGDVSISGTKHIATIEILLDAERDPKKIIKLSTDSDITKESIDSKNIIDILNHKVETNVKGTLKHKPNRGYDFDGDIDLTLPNGIYLSAKGKQSVDRKTDKTDVHGQYEINSHEKKGSPGRKLQYNYDVIIQEPKGHEFTGKHMFKFVNVDGNDIDLSLMSKHILSIENPEKRRGELQVAASGKYLPKKFNFDFTTDYTTKKSGSWKLDSKLGDDFVVKGSGNMADGISPKDPKTSDVKLEVKLPFDKLKNIIYEGSVSLLAPEGDTELKVSNSLTWNDDKNVKSEIQLKKSGFGKTGAKDITGKLLLNVLNNPQVAVATTIKCDTTQDLKKGNVKIVINCGDKEVSVESDAAYNMDLSDVDFDIKATTPIEKFKKIDFGIKHKRDNEGSMKSDIHFIADDQKYAMTSEFDCKPNDHRAQIIFTCPNGKTELLSKFTKISDNEFKGEYKIDTPKGFASADGHVKVESVDNFLIEVNFDSDKLTHRKIHVNIASEPAVKNGNKIAVTVTSDGKNIVTGSTNYSKRDESGKIIVEGNGSLKIGDNTRVSKFTYSRQQLTKENDGETGVAILLNANFGPSAVVGELKLTDKEVHVFNSYCEQSKDCAHFKLQSILNKDKETRVDHQITVEVDLKKFNLPVEFGLKTTTQYNPKEHNFDHTANLYLHTSKDKTQYSTQIYARPKESAIILTLPSRELALIASVDVPKNKLPTGTYKIDLAAYLDRKNHPKDKTSFVASGDVQVEKNTASLSGEATFSYPQAPKDMIVKGKLHYGGEHLLDAAVDIDVFAKKTQKIGMVARLIKSQIPTGYNVTGSLEVNSRGQQLKVEIKEHYAISATEIGFGSFITYNDINQKPKTAGILFSLNPKEGHLLIQAPNKNLIKVDSTFEFTKTLQKMETESSLLDNPPVVVSSELKDLNSFKYQSYQKDKPNTKLQIISRIIIGQLAEFHADHFKEGDKKSLVSFALYLDESRFLKPDFSYSKDNIVGLIDFYREKLVERAELVRNEIKLLNNEANVEFEDLFAHLKKASPDLKPMITYYQGELDKLKQELDADRTIQQIQATINKVFGGLIAAISDTIKQLSEKIGDLQIQFHQIQEKILEAVKVTYPKVKESIDKILKATIEILDAATKLGAAYLKALLNVINQHQKELKELATAISELVHDIVKIVMKGANQIEGELNKFVTLLTEQIRALPIYDIIKAKWSEISSYQIPEAVLGPIEEAFVQIKMILPTEELREFFTVTYNYIIKHIKHQNTDDVAEIKNIWTHGVDAIQSIIALIQSKTTTDQLNGMIGTKFGYNFGYIKQFASIPILRLSIVNLIRNKELPTISELYHTYRPTAYLNDIIPPFSHTGIVTEGGHFFTFDGKHITLAGSCDYVLAQDTKDGNFSIVGTFNNGQLNAITITAPGESITLKSDGNILVDNKPAEYPASTKNLHAFMILPIVNVKSDYGVHIACTQKTPMICSVRVSGFYHGKLKGVFGNADNEAYDDFTIPNGHVTENESEFGNAYRLNSKCEAAKEVDHHSHGHRDGVCTEYFASTSTLSPCFNYVNPSNYRTACDHAVHAGTKNAQCLIASAYYAACRAERKPISIPAACGSCKVGKDSISIGDSVSVKIPKQEADVIFVVEQEAKNEQIFKELITPLINEVKNELKELGITDVHIGLIGFGEHMKWPQHYTTNGDININGEIKNINFVKGDPLITFKEAKEGNTETRVNYAKQRLNVELGAFKLTDAYEEAIHYPFRTGAAKVVVGVLASPCEKSPLPLSLQHLRLFMGRKIYRDLGLTYHHIGFLDEILISGKPQKSIVGYDADSAYAFTDSKKKPLEGSLEREGLVISTNDVCASFATSSGGAAYSSSSFLEAKPNQKKQFIQVTARRLAEGLTNVEIDEDCTCKQENGLNGYARCKIVARKEKAKHTKA</sequence>
<protein>
    <recommendedName>
        <fullName evidence="14">Apolipophorin</fullName>
    </recommendedName>
</protein>
<dbReference type="SMART" id="SM00638">
    <property type="entry name" value="LPD_N"/>
    <property type="match status" value="1"/>
</dbReference>
<evidence type="ECO:0000256" key="6">
    <source>
        <dbReference type="ARBA" id="ARBA00023180"/>
    </source>
</evidence>
<dbReference type="Gene3D" id="1.25.10.20">
    <property type="entry name" value="Vitellinogen, superhelical"/>
    <property type="match status" value="1"/>
</dbReference>
<dbReference type="Gene3D" id="2.20.80.10">
    <property type="entry name" value="Lipovitellin-phosvitin complex, chain A, domain 4"/>
    <property type="match status" value="1"/>
</dbReference>
<dbReference type="PROSITE" id="PS51211">
    <property type="entry name" value="VITELLOGENIN"/>
    <property type="match status" value="1"/>
</dbReference>
<comment type="caution">
    <text evidence="12">The sequence shown here is derived from an EMBL/GenBank/DDBJ whole genome shotgun (WGS) entry which is preliminary data.</text>
</comment>
<gene>
    <name evidence="12" type="ORF">HCN44_006392</name>
</gene>
<dbReference type="PANTHER" id="PTHR23345">
    <property type="entry name" value="VITELLOGENIN-RELATED"/>
    <property type="match status" value="1"/>
</dbReference>
<evidence type="ECO:0000256" key="3">
    <source>
        <dbReference type="ARBA" id="ARBA00022525"/>
    </source>
</evidence>
<dbReference type="InterPro" id="IPR050733">
    <property type="entry name" value="Vitellogenin/Apolipophorin"/>
</dbReference>
<dbReference type="Pfam" id="PF01347">
    <property type="entry name" value="Vitellogenin_N"/>
    <property type="match status" value="1"/>
</dbReference>
<evidence type="ECO:0000256" key="9">
    <source>
        <dbReference type="SAM" id="SignalP"/>
    </source>
</evidence>
<keyword evidence="2" id="KW-0813">Transport</keyword>
<dbReference type="Gene3D" id="2.20.50.20">
    <property type="entry name" value="Lipovitellin. Chain A, domain 3"/>
    <property type="match status" value="1"/>
</dbReference>
<feature type="coiled-coil region" evidence="8">
    <location>
        <begin position="2600"/>
        <end position="2627"/>
    </location>
</feature>
<evidence type="ECO:0000259" key="10">
    <source>
        <dbReference type="PROSITE" id="PS51211"/>
    </source>
</evidence>
<evidence type="ECO:0000256" key="1">
    <source>
        <dbReference type="ARBA" id="ARBA00004613"/>
    </source>
</evidence>
<evidence type="ECO:0000256" key="7">
    <source>
        <dbReference type="PROSITE-ProRule" id="PRU00557"/>
    </source>
</evidence>
<dbReference type="GO" id="GO:0005319">
    <property type="term" value="F:lipid transporter activity"/>
    <property type="evidence" value="ECO:0007669"/>
    <property type="project" value="InterPro"/>
</dbReference>
<evidence type="ECO:0008006" key="14">
    <source>
        <dbReference type="Google" id="ProtNLM"/>
    </source>
</evidence>
<keyword evidence="8" id="KW-0175">Coiled coil</keyword>
<dbReference type="Pfam" id="PF06448">
    <property type="entry name" value="DUF1081"/>
    <property type="match status" value="1"/>
</dbReference>
<dbReference type="Pfam" id="PF09172">
    <property type="entry name" value="Vit_open_b-sht"/>
    <property type="match status" value="1"/>
</dbReference>
<dbReference type="Proteomes" id="UP000639338">
    <property type="component" value="Unassembled WGS sequence"/>
</dbReference>
<feature type="coiled-coil region" evidence="8">
    <location>
        <begin position="2535"/>
        <end position="2562"/>
    </location>
</feature>
<dbReference type="SUPFAM" id="SSF56968">
    <property type="entry name" value="Lipovitellin-phosvitin complex, beta-sheet shell regions"/>
    <property type="match status" value="2"/>
</dbReference>
<evidence type="ECO:0000256" key="2">
    <source>
        <dbReference type="ARBA" id="ARBA00022448"/>
    </source>
</evidence>
<dbReference type="GO" id="GO:0005576">
    <property type="term" value="C:extracellular region"/>
    <property type="evidence" value="ECO:0007669"/>
    <property type="project" value="UniProtKB-SubCell"/>
</dbReference>
<accession>A0A835CRH9</accession>
<evidence type="ECO:0000256" key="4">
    <source>
        <dbReference type="ARBA" id="ARBA00022729"/>
    </source>
</evidence>
<evidence type="ECO:0000259" key="11">
    <source>
        <dbReference type="PROSITE" id="PS51233"/>
    </source>
</evidence>
<dbReference type="PROSITE" id="PS51233">
    <property type="entry name" value="VWFD"/>
    <property type="match status" value="1"/>
</dbReference>
<dbReference type="EMBL" id="JACMRX010000003">
    <property type="protein sequence ID" value="KAF7993332.1"/>
    <property type="molecule type" value="Genomic_DNA"/>
</dbReference>
<dbReference type="InterPro" id="IPR015817">
    <property type="entry name" value="Vitellinogen_open_b-sht_sub1"/>
</dbReference>
<dbReference type="InterPro" id="IPR015255">
    <property type="entry name" value="Vitellinogen_open_b-sht"/>
</dbReference>
<keyword evidence="13" id="KW-1185">Reference proteome</keyword>
<name>A0A835CRH9_APHGI</name>
<dbReference type="SUPFAM" id="SSF48431">
    <property type="entry name" value="Lipovitellin-phosvitin complex, superhelical domain"/>
    <property type="match status" value="1"/>
</dbReference>
<dbReference type="PANTHER" id="PTHR23345:SF36">
    <property type="entry name" value="APOLIPOPHORINS"/>
    <property type="match status" value="1"/>
</dbReference>
<evidence type="ECO:0000256" key="5">
    <source>
        <dbReference type="ARBA" id="ARBA00023055"/>
    </source>
</evidence>
<feature type="chain" id="PRO_5032985163" description="Apolipophorin" evidence="9">
    <location>
        <begin position="26"/>
        <end position="3381"/>
    </location>
</feature>
<dbReference type="OrthoDB" id="6484170at2759"/>
<dbReference type="Gene3D" id="2.30.230.10">
    <property type="entry name" value="Lipovitellin, beta-sheet shell regions, chain A"/>
    <property type="match status" value="1"/>
</dbReference>
<keyword evidence="3" id="KW-0964">Secreted</keyword>
<keyword evidence="4 9" id="KW-0732">Signal</keyword>
<organism evidence="12 13">
    <name type="scientific">Aphidius gifuensis</name>
    <name type="common">Parasitoid wasp</name>
    <dbReference type="NCBI Taxonomy" id="684658"/>
    <lineage>
        <taxon>Eukaryota</taxon>
        <taxon>Metazoa</taxon>
        <taxon>Ecdysozoa</taxon>
        <taxon>Arthropoda</taxon>
        <taxon>Hexapoda</taxon>
        <taxon>Insecta</taxon>
        <taxon>Pterygota</taxon>
        <taxon>Neoptera</taxon>
        <taxon>Endopterygota</taxon>
        <taxon>Hymenoptera</taxon>
        <taxon>Apocrita</taxon>
        <taxon>Ichneumonoidea</taxon>
        <taxon>Braconidae</taxon>
        <taxon>Aphidiinae</taxon>
        <taxon>Aphidius</taxon>
    </lineage>
</organism>
<feature type="signal peptide" evidence="9">
    <location>
        <begin position="1"/>
        <end position="25"/>
    </location>
</feature>
<dbReference type="SMART" id="SM00216">
    <property type="entry name" value="VWD"/>
    <property type="match status" value="1"/>
</dbReference>